<dbReference type="PANTHER" id="PTHR10242:SF2">
    <property type="entry name" value="N-GLYCOSYLASE_DNA LYASE"/>
    <property type="match status" value="1"/>
</dbReference>
<evidence type="ECO:0000256" key="4">
    <source>
        <dbReference type="ARBA" id="ARBA00022801"/>
    </source>
</evidence>
<dbReference type="GO" id="GO:0003684">
    <property type="term" value="F:damaged DNA binding"/>
    <property type="evidence" value="ECO:0007669"/>
    <property type="project" value="InterPro"/>
</dbReference>
<dbReference type="GO" id="GO:0005634">
    <property type="term" value="C:nucleus"/>
    <property type="evidence" value="ECO:0007669"/>
    <property type="project" value="TreeGrafter"/>
</dbReference>
<dbReference type="Gene3D" id="1.10.1670.10">
    <property type="entry name" value="Helix-hairpin-Helix base-excision DNA repair enzymes (C-terminal)"/>
    <property type="match status" value="1"/>
</dbReference>
<dbReference type="SMART" id="SM00478">
    <property type="entry name" value="ENDO3c"/>
    <property type="match status" value="1"/>
</dbReference>
<dbReference type="AlphaFoldDB" id="A0A061JB63"/>
<proteinExistence type="inferred from homology"/>
<keyword evidence="5" id="KW-0234">DNA repair</keyword>
<comment type="catalytic activity">
    <reaction evidence="9">
        <text>2'-deoxyribonucleotide-(2'-deoxyribose 5'-phosphate)-2'-deoxyribonucleotide-DNA = a 3'-end 2'-deoxyribonucleotide-(2,3-dehydro-2,3-deoxyribose 5'-phosphate)-DNA + a 5'-end 5'-phospho-2'-deoxyribonucleoside-DNA + H(+)</text>
        <dbReference type="Rhea" id="RHEA:66592"/>
        <dbReference type="Rhea" id="RHEA-COMP:13180"/>
        <dbReference type="Rhea" id="RHEA-COMP:16897"/>
        <dbReference type="Rhea" id="RHEA-COMP:17067"/>
        <dbReference type="ChEBI" id="CHEBI:15378"/>
        <dbReference type="ChEBI" id="CHEBI:136412"/>
        <dbReference type="ChEBI" id="CHEBI:157695"/>
        <dbReference type="ChEBI" id="CHEBI:167181"/>
        <dbReference type="EC" id="4.2.99.18"/>
    </reaction>
</comment>
<evidence type="ECO:0000256" key="2">
    <source>
        <dbReference type="ARBA" id="ARBA00012720"/>
    </source>
</evidence>
<keyword evidence="3" id="KW-0227">DNA damage</keyword>
<keyword evidence="6" id="KW-0456">Lyase</keyword>
<evidence type="ECO:0000313" key="12">
    <source>
        <dbReference type="Proteomes" id="UP000031737"/>
    </source>
</evidence>
<evidence type="ECO:0000256" key="7">
    <source>
        <dbReference type="ARBA" id="ARBA00023268"/>
    </source>
</evidence>
<evidence type="ECO:0000256" key="8">
    <source>
        <dbReference type="ARBA" id="ARBA00023295"/>
    </source>
</evidence>
<accession>A0A061JB63</accession>
<dbReference type="Proteomes" id="UP000031737">
    <property type="component" value="Unassembled WGS sequence"/>
</dbReference>
<keyword evidence="12" id="KW-1185">Reference proteome</keyword>
<reference evidence="11 12" key="1">
    <citation type="submission" date="2013-07" db="EMBL/GenBank/DDBJ databases">
        <authorList>
            <person name="Stoco P.H."/>
            <person name="Wagner G."/>
            <person name="Gerber A."/>
            <person name="Zaha A."/>
            <person name="Thompson C."/>
            <person name="Bartholomeu D.C."/>
            <person name="Luckemeyer D.D."/>
            <person name="Bahia D."/>
            <person name="Loreto E."/>
            <person name="Prestes E.B."/>
            <person name="Lima F.M."/>
            <person name="Rodrigues-Luiz G."/>
            <person name="Vallejo G.A."/>
            <person name="Filho J.F."/>
            <person name="Monteiro K.M."/>
            <person name="Tyler K.M."/>
            <person name="de Almeida L.G."/>
            <person name="Ortiz M.F."/>
            <person name="Siervo M.A."/>
            <person name="de Moraes M.H."/>
            <person name="Cunha O.L."/>
            <person name="Mendonca-Neto R."/>
            <person name="Silva R."/>
            <person name="Teixeira S.M."/>
            <person name="Murta S.M."/>
            <person name="Sincero T.C."/>
            <person name="Mendes T.A."/>
            <person name="Urmenyi T.P."/>
            <person name="Silva V.G."/>
            <person name="da Rocha W.D."/>
            <person name="Andersson B."/>
            <person name="Romanha A.J."/>
            <person name="Steindel M."/>
            <person name="de Vasconcelos A.T."/>
            <person name="Grisard E.C."/>
        </authorList>
    </citation>
    <scope>NUCLEOTIDE SEQUENCE [LARGE SCALE GENOMIC DNA]</scope>
    <source>
        <strain evidence="11 12">SC58</strain>
    </source>
</reference>
<dbReference type="Gene3D" id="1.10.340.30">
    <property type="entry name" value="Hypothetical protein, domain 2"/>
    <property type="match status" value="1"/>
</dbReference>
<evidence type="ECO:0000256" key="3">
    <source>
        <dbReference type="ARBA" id="ARBA00022763"/>
    </source>
</evidence>
<evidence type="ECO:0000256" key="5">
    <source>
        <dbReference type="ARBA" id="ARBA00023204"/>
    </source>
</evidence>
<dbReference type="Gene3D" id="3.30.310.40">
    <property type="match status" value="1"/>
</dbReference>
<dbReference type="Pfam" id="PF07934">
    <property type="entry name" value="OGG_N"/>
    <property type="match status" value="1"/>
</dbReference>
<dbReference type="GO" id="GO:0006285">
    <property type="term" value="P:base-excision repair, AP site formation"/>
    <property type="evidence" value="ECO:0007669"/>
    <property type="project" value="TreeGrafter"/>
</dbReference>
<dbReference type="InterPro" id="IPR011257">
    <property type="entry name" value="DNA_glycosylase"/>
</dbReference>
<dbReference type="SUPFAM" id="SSF55945">
    <property type="entry name" value="TATA-box binding protein-like"/>
    <property type="match status" value="1"/>
</dbReference>
<dbReference type="GO" id="GO:0034039">
    <property type="term" value="F:8-oxo-7,8-dihydroguanine DNA N-glycosylase activity"/>
    <property type="evidence" value="ECO:0007669"/>
    <property type="project" value="TreeGrafter"/>
</dbReference>
<dbReference type="OrthoDB" id="238681at2759"/>
<dbReference type="GO" id="GO:0140078">
    <property type="term" value="F:class I DNA-(apurinic or apyrimidinic site) endonuclease activity"/>
    <property type="evidence" value="ECO:0007669"/>
    <property type="project" value="UniProtKB-EC"/>
</dbReference>
<dbReference type="SUPFAM" id="SSF48150">
    <property type="entry name" value="DNA-glycosylase"/>
    <property type="match status" value="1"/>
</dbReference>
<organism evidence="11 12">
    <name type="scientific">Trypanosoma rangeli SC58</name>
    <dbReference type="NCBI Taxonomy" id="429131"/>
    <lineage>
        <taxon>Eukaryota</taxon>
        <taxon>Discoba</taxon>
        <taxon>Euglenozoa</taxon>
        <taxon>Kinetoplastea</taxon>
        <taxon>Metakinetoplastina</taxon>
        <taxon>Trypanosomatida</taxon>
        <taxon>Trypanosomatidae</taxon>
        <taxon>Trypanosoma</taxon>
        <taxon>Herpetosoma</taxon>
    </lineage>
</organism>
<dbReference type="InterPro" id="IPR052054">
    <property type="entry name" value="Oxidative_DNA_repair_enzyme"/>
</dbReference>
<comment type="caution">
    <text evidence="11">The sequence shown here is derived from an EMBL/GenBank/DDBJ whole genome shotgun (WGS) entry which is preliminary data.</text>
</comment>
<dbReference type="InterPro" id="IPR023170">
    <property type="entry name" value="HhH_base_excis_C"/>
</dbReference>
<evidence type="ECO:0000259" key="10">
    <source>
        <dbReference type="SMART" id="SM00478"/>
    </source>
</evidence>
<evidence type="ECO:0000256" key="1">
    <source>
        <dbReference type="ARBA" id="ARBA00010679"/>
    </source>
</evidence>
<name>A0A061JB63_TRYRA</name>
<gene>
    <name evidence="11" type="ORF">TRSC58_00094</name>
</gene>
<dbReference type="EC" id="4.2.99.18" evidence="2"/>
<comment type="similarity">
    <text evidence="1">Belongs to the type-1 OGG1 family.</text>
</comment>
<keyword evidence="8" id="KW-0326">Glycosidase</keyword>
<keyword evidence="4" id="KW-0378">Hydrolase</keyword>
<dbReference type="Pfam" id="PF00730">
    <property type="entry name" value="HhH-GPD"/>
    <property type="match status" value="1"/>
</dbReference>
<dbReference type="CDD" id="cd00056">
    <property type="entry name" value="ENDO3c"/>
    <property type="match status" value="1"/>
</dbReference>
<dbReference type="GO" id="GO:0006289">
    <property type="term" value="P:nucleotide-excision repair"/>
    <property type="evidence" value="ECO:0007669"/>
    <property type="project" value="InterPro"/>
</dbReference>
<dbReference type="VEuPathDB" id="TriTrypDB:TRSC58_00094"/>
<feature type="domain" description="HhH-GPD" evidence="10">
    <location>
        <begin position="215"/>
        <end position="398"/>
    </location>
</feature>
<sequence>MAHAWHALPSTAAVHLPMTLCGGQCFRWRRTPRGTWFGVVERGVYELSDAPYSSELPAFQQKEEAKQGMRSSFSSFSESHGDALWFRCLHRELRTALEVSAEARFLCHYLALDVDLQQLWRRWTLENPRHDHPLVRYLTLNRGEELPVNIRHLRQDLHETLLAFLCSQNNNVQRITGLVEKLATCYGDCLCEYNPVTGEVRKVGSLYHGPKKSKKNVNKATKGDGDWITLHSMPSMDQLASRSEDELRALGFGYRGKYIIKCASIIQASGTSKQKRGKCGTGPVSVMHSYKWYDDFLDARLSLSEQREKLLSLPGVGRKVADCVLLFALGHHELVPVDTHMAQVATEYLAKVEVCGKKCSSDVIGRDRKRGRGGESLSTGVSVKGLDWETVLADWYRKGKERDMKMPALLSKHHDAIQLGFRDLFGDYCGWAHSILFCARMRKWKQNL</sequence>
<protein>
    <recommendedName>
        <fullName evidence="2">DNA-(apurinic or apyrimidinic site) lyase</fullName>
        <ecNumber evidence="2">4.2.99.18</ecNumber>
    </recommendedName>
</protein>
<dbReference type="EMBL" id="AUPL01000094">
    <property type="protein sequence ID" value="ESL12144.1"/>
    <property type="molecule type" value="Genomic_DNA"/>
</dbReference>
<keyword evidence="7" id="KW-0511">Multifunctional enzyme</keyword>
<evidence type="ECO:0000313" key="11">
    <source>
        <dbReference type="EMBL" id="ESL12144.1"/>
    </source>
</evidence>
<dbReference type="PANTHER" id="PTHR10242">
    <property type="entry name" value="8-OXOGUANINE DNA GLYCOSYLASE"/>
    <property type="match status" value="1"/>
</dbReference>
<evidence type="ECO:0000256" key="9">
    <source>
        <dbReference type="ARBA" id="ARBA00044632"/>
    </source>
</evidence>
<dbReference type="InterPro" id="IPR003265">
    <property type="entry name" value="HhH-GPD_domain"/>
</dbReference>
<evidence type="ECO:0000256" key="6">
    <source>
        <dbReference type="ARBA" id="ARBA00023239"/>
    </source>
</evidence>
<dbReference type="InterPro" id="IPR012904">
    <property type="entry name" value="OGG_N"/>
</dbReference>